<reference evidence="1" key="1">
    <citation type="submission" date="2024-06" db="EMBL/GenBank/DDBJ databases">
        <authorList>
            <person name="Liu X."/>
            <person name="Lenzi L."/>
            <person name="Haldenby T S."/>
            <person name="Uol C."/>
        </authorList>
    </citation>
    <scope>NUCLEOTIDE SEQUENCE</scope>
</reference>
<proteinExistence type="predicted"/>
<dbReference type="GO" id="GO:0035014">
    <property type="term" value="F:phosphatidylinositol 3-kinase regulator activity"/>
    <property type="evidence" value="ECO:0007669"/>
    <property type="project" value="TreeGrafter"/>
</dbReference>
<protein>
    <recommendedName>
        <fullName evidence="3">Beclin 1-associated autophagy-related key regulator</fullName>
    </recommendedName>
</protein>
<gene>
    <name evidence="1" type="ORF">CDAUBV1_LOCUS12946</name>
</gene>
<dbReference type="GO" id="GO:0000045">
    <property type="term" value="P:autophagosome assembly"/>
    <property type="evidence" value="ECO:0007669"/>
    <property type="project" value="TreeGrafter"/>
</dbReference>
<dbReference type="PANTHER" id="PTHR13664">
    <property type="entry name" value="BECLIN 1-ASSOCIATED AUTOPHAGY-RELATED KEY REGULATOR"/>
    <property type="match status" value="1"/>
</dbReference>
<comment type="caution">
    <text evidence="1">The sequence shown here is derived from an EMBL/GenBank/DDBJ whole genome shotgun (WGS) entry which is preliminary data.</text>
</comment>
<evidence type="ECO:0000313" key="1">
    <source>
        <dbReference type="EMBL" id="CAL5138354.1"/>
    </source>
</evidence>
<dbReference type="GO" id="GO:0043495">
    <property type="term" value="F:protein-membrane adaptor activity"/>
    <property type="evidence" value="ECO:0007669"/>
    <property type="project" value="TreeGrafter"/>
</dbReference>
<dbReference type="GO" id="GO:0005776">
    <property type="term" value="C:autophagosome"/>
    <property type="evidence" value="ECO:0007669"/>
    <property type="project" value="TreeGrafter"/>
</dbReference>
<dbReference type="GO" id="GO:0035032">
    <property type="term" value="C:phosphatidylinositol 3-kinase complex, class III"/>
    <property type="evidence" value="ECO:0007669"/>
    <property type="project" value="TreeGrafter"/>
</dbReference>
<dbReference type="GO" id="GO:0016240">
    <property type="term" value="P:autophagosome membrane docking"/>
    <property type="evidence" value="ECO:0007669"/>
    <property type="project" value="TreeGrafter"/>
</dbReference>
<dbReference type="Proteomes" id="UP001497525">
    <property type="component" value="Unassembled WGS sequence"/>
</dbReference>
<evidence type="ECO:0008006" key="3">
    <source>
        <dbReference type="Google" id="ProtNLM"/>
    </source>
</evidence>
<sequence length="488" mass="54499">MSADDEQSTGEDFQIVDASCFETNVKKPGLEFHLNFPCPVCGSYQSNFICAKCVNAGSFTSSRNPDGPSYSEVCKNLTAVQEQINVLNKSFHIRDFEKSSCGPKDANSTEELTVLITSLRSAIFYWREQNQKKLQKRERLRELMTRCHTSSYRLSKKSADVTEHSSRIAQRKKMLLKNLTSCSRQIEKIRVNCLKVLFCSNFTVEVSPDNSPDKLSGASLHIDKENIFVGPEPMLSSHTALTYCVPAIHAAAVLLDVWLPSVICQQLRLSGPFLSTLPQRDNLGRVYSSVIHAVHLLCSSRCINMRARMEQLGMPLASAHSEHNPLIGLYCLGRSEPLKEFDASYTLSLEGFFGDLVPPAWEPRCLPALGSLRLERHVEQGEEARELEGEEEIAGLLSRTRIHGASAPGQPITTPTIRNRIGHFMPMNADVNNSECWELITTTESSTLPMEHIENTHWVADALNVVWSMTKTAVVSSPRDGRRVDTTK</sequence>
<accession>A0AAV2TN40</accession>
<dbReference type="AlphaFoldDB" id="A0AAV2TN40"/>
<dbReference type="GO" id="GO:0097629">
    <property type="term" value="C:extrinsic component of omegasome membrane"/>
    <property type="evidence" value="ECO:0007669"/>
    <property type="project" value="TreeGrafter"/>
</dbReference>
<name>A0AAV2TN40_CALDB</name>
<dbReference type="GO" id="GO:0097632">
    <property type="term" value="C:extrinsic component of phagophore assembly site membrane"/>
    <property type="evidence" value="ECO:0007669"/>
    <property type="project" value="TreeGrafter"/>
</dbReference>
<dbReference type="EMBL" id="CAXLJL010000489">
    <property type="protein sequence ID" value="CAL5138354.1"/>
    <property type="molecule type" value="Genomic_DNA"/>
</dbReference>
<dbReference type="GO" id="GO:0000423">
    <property type="term" value="P:mitophagy"/>
    <property type="evidence" value="ECO:0007669"/>
    <property type="project" value="TreeGrafter"/>
</dbReference>
<organism evidence="1 2">
    <name type="scientific">Calicophoron daubneyi</name>
    <name type="common">Rumen fluke</name>
    <name type="synonym">Paramphistomum daubneyi</name>
    <dbReference type="NCBI Taxonomy" id="300641"/>
    <lineage>
        <taxon>Eukaryota</taxon>
        <taxon>Metazoa</taxon>
        <taxon>Spiralia</taxon>
        <taxon>Lophotrochozoa</taxon>
        <taxon>Platyhelminthes</taxon>
        <taxon>Trematoda</taxon>
        <taxon>Digenea</taxon>
        <taxon>Plagiorchiida</taxon>
        <taxon>Pronocephalata</taxon>
        <taxon>Paramphistomoidea</taxon>
        <taxon>Paramphistomidae</taxon>
        <taxon>Calicophoron</taxon>
    </lineage>
</organism>
<dbReference type="PANTHER" id="PTHR13664:SF0">
    <property type="entry name" value="BECLIN 1-ASSOCIATED AUTOPHAGY-RELATED KEY REGULATOR"/>
    <property type="match status" value="1"/>
</dbReference>
<dbReference type="GO" id="GO:0009267">
    <property type="term" value="P:cellular response to starvation"/>
    <property type="evidence" value="ECO:0007669"/>
    <property type="project" value="TreeGrafter"/>
</dbReference>
<evidence type="ECO:0000313" key="2">
    <source>
        <dbReference type="Proteomes" id="UP001497525"/>
    </source>
</evidence>